<feature type="transmembrane region" description="Helical" evidence="1">
    <location>
        <begin position="119"/>
        <end position="137"/>
    </location>
</feature>
<feature type="transmembrane region" description="Helical" evidence="1">
    <location>
        <begin position="67"/>
        <end position="85"/>
    </location>
</feature>
<reference evidence="3" key="1">
    <citation type="submission" date="2016-10" db="EMBL/GenBank/DDBJ databases">
        <authorList>
            <person name="Varghese N."/>
            <person name="Submissions S."/>
        </authorList>
    </citation>
    <scope>NUCLEOTIDE SEQUENCE [LARGE SCALE GENOMIC DNA]</scope>
    <source>
        <strain evidence="3">DSM 45079</strain>
    </source>
</reference>
<feature type="transmembrane region" description="Helical" evidence="1">
    <location>
        <begin position="16"/>
        <end position="36"/>
    </location>
</feature>
<accession>A0A1H2L249</accession>
<feature type="transmembrane region" description="Helical" evidence="1">
    <location>
        <begin position="42"/>
        <end position="60"/>
    </location>
</feature>
<keyword evidence="1" id="KW-0812">Transmembrane</keyword>
<evidence type="ECO:0000256" key="1">
    <source>
        <dbReference type="SAM" id="Phobius"/>
    </source>
</evidence>
<evidence type="ECO:0000313" key="2">
    <source>
        <dbReference type="EMBL" id="SDU74661.1"/>
    </source>
</evidence>
<protein>
    <submittedName>
        <fullName evidence="2">Uncharacterized protein</fullName>
    </submittedName>
</protein>
<name>A0A1H2L249_9ACTN</name>
<evidence type="ECO:0000313" key="3">
    <source>
        <dbReference type="Proteomes" id="UP000182977"/>
    </source>
</evidence>
<organism evidence="2 3">
    <name type="scientific">Jiangella alkaliphila</name>
    <dbReference type="NCBI Taxonomy" id="419479"/>
    <lineage>
        <taxon>Bacteria</taxon>
        <taxon>Bacillati</taxon>
        <taxon>Actinomycetota</taxon>
        <taxon>Actinomycetes</taxon>
        <taxon>Jiangellales</taxon>
        <taxon>Jiangellaceae</taxon>
        <taxon>Jiangella</taxon>
    </lineage>
</organism>
<keyword evidence="1" id="KW-0472">Membrane</keyword>
<proteinExistence type="predicted"/>
<dbReference type="AlphaFoldDB" id="A0A1H2L249"/>
<feature type="transmembrane region" description="Helical" evidence="1">
    <location>
        <begin position="91"/>
        <end position="112"/>
    </location>
</feature>
<gene>
    <name evidence="2" type="ORF">SAMN04488563_4789</name>
</gene>
<keyword evidence="3" id="KW-1185">Reference proteome</keyword>
<dbReference type="STRING" id="419479.SAMN04488563_4789"/>
<dbReference type="EMBL" id="LT629791">
    <property type="protein sequence ID" value="SDU74661.1"/>
    <property type="molecule type" value="Genomic_DNA"/>
</dbReference>
<sequence length="190" mass="20599">MTAATAAPSVPWYRHVAARWPAALAVVMTVLTFGGAETVDGMHSFAEILPMLPLLYVVVATLERRRATWPLVVVGFALVFLLRGLDLISPAVVFWAIALVTLVWTAVGGRLWRDGVLQAQAVGMLVFGGLGLAGLIIDPDVGRYLVAAGWFFHGVWDVVHLKLDKVVARSFAEWCAIIDVVIGIELLLKL</sequence>
<feature type="transmembrane region" description="Helical" evidence="1">
    <location>
        <begin position="171"/>
        <end position="188"/>
    </location>
</feature>
<keyword evidence="1" id="KW-1133">Transmembrane helix</keyword>
<dbReference type="OrthoDB" id="2988755at2"/>
<dbReference type="Proteomes" id="UP000182977">
    <property type="component" value="Chromosome I"/>
</dbReference>
<dbReference type="RefSeq" id="WP_046770186.1">
    <property type="nucleotide sequence ID" value="NZ_LBMC01000018.1"/>
</dbReference>